<dbReference type="GO" id="GO:0061343">
    <property type="term" value="P:cell adhesion involved in heart morphogenesis"/>
    <property type="evidence" value="ECO:0007669"/>
    <property type="project" value="TreeGrafter"/>
</dbReference>
<dbReference type="AlphaFoldDB" id="A0A131XCU8"/>
<feature type="domain" description="Reverse transcriptase" evidence="1">
    <location>
        <begin position="108"/>
        <end position="199"/>
    </location>
</feature>
<feature type="non-terminal residue" evidence="2">
    <location>
        <position position="1"/>
    </location>
</feature>
<dbReference type="Pfam" id="PF00078">
    <property type="entry name" value="RVT_1"/>
    <property type="match status" value="1"/>
</dbReference>
<organism evidence="2">
    <name type="scientific">Hyalomma excavatum</name>
    <dbReference type="NCBI Taxonomy" id="257692"/>
    <lineage>
        <taxon>Eukaryota</taxon>
        <taxon>Metazoa</taxon>
        <taxon>Ecdysozoa</taxon>
        <taxon>Arthropoda</taxon>
        <taxon>Chelicerata</taxon>
        <taxon>Arachnida</taxon>
        <taxon>Acari</taxon>
        <taxon>Parasitiformes</taxon>
        <taxon>Ixodida</taxon>
        <taxon>Ixodoidea</taxon>
        <taxon>Ixodidae</taxon>
        <taxon>Hyalomminae</taxon>
        <taxon>Hyalomma</taxon>
    </lineage>
</organism>
<reference evidence="2" key="1">
    <citation type="journal article" date="2017" name="Ticks Tick Borne Dis.">
        <title>An insight into the sialome of Hyalomma excavatum.</title>
        <authorList>
            <person name="Ribeiro J.M."/>
            <person name="Slovak M."/>
            <person name="Francischetti I.M."/>
        </authorList>
    </citation>
    <scope>NUCLEOTIDE SEQUENCE</scope>
    <source>
        <strain evidence="2">Samish</strain>
        <tissue evidence="2">Salivary glands</tissue>
    </source>
</reference>
<dbReference type="PANTHER" id="PTHR33395">
    <property type="entry name" value="TRANSCRIPTASE, PUTATIVE-RELATED-RELATED"/>
    <property type="match status" value="1"/>
</dbReference>
<accession>A0A131XCU8</accession>
<dbReference type="CDD" id="cd01650">
    <property type="entry name" value="RT_nLTR_like"/>
    <property type="match status" value="1"/>
</dbReference>
<dbReference type="GO" id="GO:0007508">
    <property type="term" value="P:larval heart development"/>
    <property type="evidence" value="ECO:0007669"/>
    <property type="project" value="TreeGrafter"/>
</dbReference>
<protein>
    <submittedName>
        <fullName evidence="2">Putative tick transposon</fullName>
    </submittedName>
</protein>
<dbReference type="GO" id="GO:0031012">
    <property type="term" value="C:extracellular matrix"/>
    <property type="evidence" value="ECO:0007669"/>
    <property type="project" value="TreeGrafter"/>
</dbReference>
<dbReference type="PANTHER" id="PTHR33395:SF22">
    <property type="entry name" value="REVERSE TRANSCRIPTASE DOMAIN-CONTAINING PROTEIN"/>
    <property type="match status" value="1"/>
</dbReference>
<proteinExistence type="evidence at transcript level"/>
<feature type="non-terminal residue" evidence="2">
    <location>
        <position position="211"/>
    </location>
</feature>
<dbReference type="EMBL" id="GEFH01003812">
    <property type="protein sequence ID" value="JAP64769.1"/>
    <property type="molecule type" value="mRNA"/>
</dbReference>
<dbReference type="InterPro" id="IPR000477">
    <property type="entry name" value="RT_dom"/>
</dbReference>
<evidence type="ECO:0000259" key="1">
    <source>
        <dbReference type="Pfam" id="PF00078"/>
    </source>
</evidence>
<name>A0A131XCU8_9ACAR</name>
<evidence type="ECO:0000313" key="2">
    <source>
        <dbReference type="EMBL" id="JAP64769.1"/>
    </source>
</evidence>
<sequence>FNKHFTEVFTDELPLNDSLSLSQQPIQHPFPAILITEHGVASAINRLSLKTSPGPDGISAKLLKLTCQHSANLLAFIFQQSLDCGRIPDDWKSANVVPIFKSGNSNHPNNYRPISLTSISCKLLEHIIYSQVMGHLNRNNLLLRTQHGFREKLSCQTQLFELVTDLHTALHMSICIDAIFIDFSKAFDRVPHNRLIKNTAPQSRPENKGMN</sequence>